<keyword evidence="3" id="KW-0813">Transport</keyword>
<evidence type="ECO:0000256" key="6">
    <source>
        <dbReference type="ARBA" id="ARBA00022927"/>
    </source>
</evidence>
<evidence type="ECO:0000256" key="5">
    <source>
        <dbReference type="ARBA" id="ARBA00022692"/>
    </source>
</evidence>
<dbReference type="Proteomes" id="UP000886198">
    <property type="component" value="Unassembled WGS sequence"/>
</dbReference>
<dbReference type="SMART" id="SM01323">
    <property type="entry name" value="YajC"/>
    <property type="match status" value="1"/>
</dbReference>
<name>A0A7C1GQK8_9BACT</name>
<accession>A0A7C1GQK8</accession>
<keyword evidence="8" id="KW-0811">Translocation</keyword>
<evidence type="ECO:0000256" key="9">
    <source>
        <dbReference type="ARBA" id="ARBA00023136"/>
    </source>
</evidence>
<dbReference type="PANTHER" id="PTHR33909">
    <property type="entry name" value="SEC TRANSLOCON ACCESSORY COMPLEX SUBUNIT YAJC"/>
    <property type="match status" value="1"/>
</dbReference>
<keyword evidence="6" id="KW-0653">Protein transport</keyword>
<evidence type="ECO:0000256" key="8">
    <source>
        <dbReference type="ARBA" id="ARBA00023010"/>
    </source>
</evidence>
<evidence type="ECO:0000256" key="7">
    <source>
        <dbReference type="ARBA" id="ARBA00022989"/>
    </source>
</evidence>
<evidence type="ECO:0000256" key="3">
    <source>
        <dbReference type="ARBA" id="ARBA00022448"/>
    </source>
</evidence>
<evidence type="ECO:0000256" key="2">
    <source>
        <dbReference type="ARBA" id="ARBA00006742"/>
    </source>
</evidence>
<dbReference type="PANTHER" id="PTHR33909:SF1">
    <property type="entry name" value="SEC TRANSLOCON ACCESSORY COMPLEX SUBUNIT YAJC"/>
    <property type="match status" value="1"/>
</dbReference>
<comment type="caution">
    <text evidence="11">The sequence shown here is derived from an EMBL/GenBank/DDBJ whole genome shotgun (WGS) entry which is preliminary data.</text>
</comment>
<dbReference type="InterPro" id="IPR003849">
    <property type="entry name" value="Preprotein_translocase_YajC"/>
</dbReference>
<dbReference type="GO" id="GO:0015031">
    <property type="term" value="P:protein transport"/>
    <property type="evidence" value="ECO:0007669"/>
    <property type="project" value="UniProtKB-KW"/>
</dbReference>
<organism evidence="11">
    <name type="scientific">Mesotoga infera</name>
    <dbReference type="NCBI Taxonomy" id="1236046"/>
    <lineage>
        <taxon>Bacteria</taxon>
        <taxon>Thermotogati</taxon>
        <taxon>Thermotogota</taxon>
        <taxon>Thermotogae</taxon>
        <taxon>Kosmotogales</taxon>
        <taxon>Kosmotogaceae</taxon>
        <taxon>Mesotoga</taxon>
    </lineage>
</organism>
<protein>
    <submittedName>
        <fullName evidence="11">Preprotein translocase subunit YajC</fullName>
    </submittedName>
</protein>
<dbReference type="AlphaFoldDB" id="A0A7C1GQK8"/>
<dbReference type="EMBL" id="DSBT01000236">
    <property type="protein sequence ID" value="HDP78142.1"/>
    <property type="molecule type" value="Genomic_DNA"/>
</dbReference>
<dbReference type="GO" id="GO:0005886">
    <property type="term" value="C:plasma membrane"/>
    <property type="evidence" value="ECO:0007669"/>
    <property type="project" value="UniProtKB-SubCell"/>
</dbReference>
<evidence type="ECO:0000313" key="11">
    <source>
        <dbReference type="EMBL" id="HDP78142.1"/>
    </source>
</evidence>
<comment type="similarity">
    <text evidence="2">Belongs to the YajC family.</text>
</comment>
<dbReference type="PRINTS" id="PR01853">
    <property type="entry name" value="YAJCTRNLCASE"/>
</dbReference>
<keyword evidence="5 10" id="KW-0812">Transmembrane</keyword>
<feature type="transmembrane region" description="Helical" evidence="10">
    <location>
        <begin position="33"/>
        <end position="51"/>
    </location>
</feature>
<evidence type="ECO:0000256" key="4">
    <source>
        <dbReference type="ARBA" id="ARBA00022475"/>
    </source>
</evidence>
<proteinExistence type="inferred from homology"/>
<comment type="subcellular location">
    <subcellularLocation>
        <location evidence="1">Cell membrane</location>
        <topology evidence="1">Single-pass membrane protein</topology>
    </subcellularLocation>
</comment>
<dbReference type="Pfam" id="PF02699">
    <property type="entry name" value="YajC"/>
    <property type="match status" value="1"/>
</dbReference>
<keyword evidence="7 10" id="KW-1133">Transmembrane helix</keyword>
<gene>
    <name evidence="11" type="primary">yajC</name>
    <name evidence="11" type="ORF">ENN47_08165</name>
</gene>
<keyword evidence="9 10" id="KW-0472">Membrane</keyword>
<evidence type="ECO:0000256" key="1">
    <source>
        <dbReference type="ARBA" id="ARBA00004162"/>
    </source>
</evidence>
<dbReference type="NCBIfam" id="TIGR00739">
    <property type="entry name" value="yajC"/>
    <property type="match status" value="1"/>
</dbReference>
<sequence>MFSILSFIAYAPAGDVAAPTADAGAATSGGFSGIIIWLVLMVAFFYFLIIMPQRKRDKQFKQMMEKLKVGDKVVTAGGIIGKITMIKPDSLRIRTGTGTELDVTRKAIAVVVNKGENEKEEVEPDVNVKQ</sequence>
<evidence type="ECO:0000256" key="10">
    <source>
        <dbReference type="SAM" id="Phobius"/>
    </source>
</evidence>
<reference evidence="11" key="1">
    <citation type="journal article" date="2020" name="mSystems">
        <title>Genome- and Community-Level Interaction Insights into Carbon Utilization and Element Cycling Functions of Hydrothermarchaeota in Hydrothermal Sediment.</title>
        <authorList>
            <person name="Zhou Z."/>
            <person name="Liu Y."/>
            <person name="Xu W."/>
            <person name="Pan J."/>
            <person name="Luo Z.H."/>
            <person name="Li M."/>
        </authorList>
    </citation>
    <scope>NUCLEOTIDE SEQUENCE [LARGE SCALE GENOMIC DNA]</scope>
    <source>
        <strain evidence="11">SpSt-1179</strain>
    </source>
</reference>
<keyword evidence="4" id="KW-1003">Cell membrane</keyword>